<dbReference type="EnsemblPlants" id="Pp3c4_29419V3.3">
    <property type="protein sequence ID" value="Pp3c4_29419V3.3"/>
    <property type="gene ID" value="Pp3c4_29419"/>
</dbReference>
<evidence type="ECO:0000313" key="2">
    <source>
        <dbReference type="Proteomes" id="UP000006727"/>
    </source>
</evidence>
<dbReference type="InParanoid" id="A0A7I4DLZ4"/>
<dbReference type="AlphaFoldDB" id="A0A7I4DLZ4"/>
<dbReference type="RefSeq" id="XP_073389501.1">
    <property type="nucleotide sequence ID" value="XM_073533400.1"/>
</dbReference>
<sequence>MSVMGSALTLRNSPHFLRHIRPYLLLVSQYRSHVPPPLQAHEYNFEIIIVEDASSGETQDTMTTLQRTCGQSRIVRSSSISKLILQISNGGILYVESFTLVFVGSRILDSFTF</sequence>
<dbReference type="EMBL" id="ABEU02000004">
    <property type="status" value="NOT_ANNOTATED_CDS"/>
    <property type="molecule type" value="Genomic_DNA"/>
</dbReference>
<accession>A0A7I4DLZ4</accession>
<keyword evidence="2" id="KW-1185">Reference proteome</keyword>
<evidence type="ECO:0000313" key="1">
    <source>
        <dbReference type="EnsemblPlants" id="Pp3c4_29419V3.3"/>
    </source>
</evidence>
<dbReference type="Proteomes" id="UP000006727">
    <property type="component" value="Chromosome 4"/>
</dbReference>
<dbReference type="Gramene" id="Pp3c4_29419V3.3">
    <property type="protein sequence ID" value="Pp3c4_29419V3.3"/>
    <property type="gene ID" value="Pp3c4_29419"/>
</dbReference>
<name>A0A7I4DLZ4_PHYPA</name>
<reference evidence="1 2" key="2">
    <citation type="journal article" date="2018" name="Plant J.">
        <title>The Physcomitrella patens chromosome-scale assembly reveals moss genome structure and evolution.</title>
        <authorList>
            <person name="Lang D."/>
            <person name="Ullrich K.K."/>
            <person name="Murat F."/>
            <person name="Fuchs J."/>
            <person name="Jenkins J."/>
            <person name="Haas F.B."/>
            <person name="Piednoel M."/>
            <person name="Gundlach H."/>
            <person name="Van Bel M."/>
            <person name="Meyberg R."/>
            <person name="Vives C."/>
            <person name="Morata J."/>
            <person name="Symeonidi A."/>
            <person name="Hiss M."/>
            <person name="Muchero W."/>
            <person name="Kamisugi Y."/>
            <person name="Saleh O."/>
            <person name="Blanc G."/>
            <person name="Decker E.L."/>
            <person name="van Gessel N."/>
            <person name="Grimwood J."/>
            <person name="Hayes R.D."/>
            <person name="Graham S.W."/>
            <person name="Gunter L.E."/>
            <person name="McDaniel S.F."/>
            <person name="Hoernstein S.N.W."/>
            <person name="Larsson A."/>
            <person name="Li F.W."/>
            <person name="Perroud P.F."/>
            <person name="Phillips J."/>
            <person name="Ranjan P."/>
            <person name="Rokshar D.S."/>
            <person name="Rothfels C.J."/>
            <person name="Schneider L."/>
            <person name="Shu S."/>
            <person name="Stevenson D.W."/>
            <person name="Thummler F."/>
            <person name="Tillich M."/>
            <person name="Villarreal Aguilar J.C."/>
            <person name="Widiez T."/>
            <person name="Wong G.K."/>
            <person name="Wymore A."/>
            <person name="Zhang Y."/>
            <person name="Zimmer A.D."/>
            <person name="Quatrano R.S."/>
            <person name="Mayer K.F.X."/>
            <person name="Goodstein D."/>
            <person name="Casacuberta J.M."/>
            <person name="Vandepoele K."/>
            <person name="Reski R."/>
            <person name="Cuming A.C."/>
            <person name="Tuskan G.A."/>
            <person name="Maumus F."/>
            <person name="Salse J."/>
            <person name="Schmutz J."/>
            <person name="Rensing S.A."/>
        </authorList>
    </citation>
    <scope>NUCLEOTIDE SEQUENCE [LARGE SCALE GENOMIC DNA]</scope>
    <source>
        <strain evidence="1 2">cv. Gransden 2004</strain>
    </source>
</reference>
<organism evidence="1 2">
    <name type="scientific">Physcomitrium patens</name>
    <name type="common">Spreading-leaved earth moss</name>
    <name type="synonym">Physcomitrella patens</name>
    <dbReference type="NCBI Taxonomy" id="3218"/>
    <lineage>
        <taxon>Eukaryota</taxon>
        <taxon>Viridiplantae</taxon>
        <taxon>Streptophyta</taxon>
        <taxon>Embryophyta</taxon>
        <taxon>Bryophyta</taxon>
        <taxon>Bryophytina</taxon>
        <taxon>Bryopsida</taxon>
        <taxon>Funariidae</taxon>
        <taxon>Funariales</taxon>
        <taxon>Funariaceae</taxon>
        <taxon>Physcomitrium</taxon>
    </lineage>
</organism>
<reference evidence="1 2" key="1">
    <citation type="journal article" date="2008" name="Science">
        <title>The Physcomitrella genome reveals evolutionary insights into the conquest of land by plants.</title>
        <authorList>
            <person name="Rensing S."/>
            <person name="Lang D."/>
            <person name="Zimmer A."/>
            <person name="Terry A."/>
            <person name="Salamov A."/>
            <person name="Shapiro H."/>
            <person name="Nishiyama T."/>
            <person name="Perroud P.-F."/>
            <person name="Lindquist E."/>
            <person name="Kamisugi Y."/>
            <person name="Tanahashi T."/>
            <person name="Sakakibara K."/>
            <person name="Fujita T."/>
            <person name="Oishi K."/>
            <person name="Shin-I T."/>
            <person name="Kuroki Y."/>
            <person name="Toyoda A."/>
            <person name="Suzuki Y."/>
            <person name="Hashimoto A."/>
            <person name="Yamaguchi K."/>
            <person name="Sugano A."/>
            <person name="Kohara Y."/>
            <person name="Fujiyama A."/>
            <person name="Anterola A."/>
            <person name="Aoki S."/>
            <person name="Ashton N."/>
            <person name="Barbazuk W.B."/>
            <person name="Barker E."/>
            <person name="Bennetzen J."/>
            <person name="Bezanilla M."/>
            <person name="Blankenship R."/>
            <person name="Cho S.H."/>
            <person name="Dutcher S."/>
            <person name="Estelle M."/>
            <person name="Fawcett J.A."/>
            <person name="Gundlach H."/>
            <person name="Hanada K."/>
            <person name="Heyl A."/>
            <person name="Hicks K.A."/>
            <person name="Hugh J."/>
            <person name="Lohr M."/>
            <person name="Mayer K."/>
            <person name="Melkozernov A."/>
            <person name="Murata T."/>
            <person name="Nelson D."/>
            <person name="Pils B."/>
            <person name="Prigge M."/>
            <person name="Reiss B."/>
            <person name="Renner T."/>
            <person name="Rombauts S."/>
            <person name="Rushton P."/>
            <person name="Sanderfoot A."/>
            <person name="Schween G."/>
            <person name="Shiu S.-H."/>
            <person name="Stueber K."/>
            <person name="Theodoulou F.L."/>
            <person name="Tu H."/>
            <person name="Van de Peer Y."/>
            <person name="Verrier P.J."/>
            <person name="Waters E."/>
            <person name="Wood A."/>
            <person name="Yang L."/>
            <person name="Cove D."/>
            <person name="Cuming A."/>
            <person name="Hasebe M."/>
            <person name="Lucas S."/>
            <person name="Mishler D.B."/>
            <person name="Reski R."/>
            <person name="Grigoriev I."/>
            <person name="Quatrano R.S."/>
            <person name="Boore J.L."/>
        </authorList>
    </citation>
    <scope>NUCLEOTIDE SEQUENCE [LARGE SCALE GENOMIC DNA]</scope>
    <source>
        <strain evidence="1 2">cv. Gransden 2004</strain>
    </source>
</reference>
<reference evidence="1" key="3">
    <citation type="submission" date="2020-12" db="UniProtKB">
        <authorList>
            <consortium name="EnsemblPlants"/>
        </authorList>
    </citation>
    <scope>IDENTIFICATION</scope>
</reference>
<proteinExistence type="predicted"/>
<protein>
    <submittedName>
        <fullName evidence="1">Uncharacterized protein</fullName>
    </submittedName>
</protein>
<dbReference type="GeneID" id="112281328"/>